<feature type="transmembrane region" description="Helical" evidence="1">
    <location>
        <begin position="267"/>
        <end position="286"/>
    </location>
</feature>
<feature type="transmembrane region" description="Helical" evidence="1">
    <location>
        <begin position="292"/>
        <end position="312"/>
    </location>
</feature>
<dbReference type="RefSeq" id="WP_054535412.1">
    <property type="nucleotide sequence ID" value="NZ_LGKP01000025.1"/>
</dbReference>
<keyword evidence="1" id="KW-1133">Transmembrane helix</keyword>
<evidence type="ECO:0000313" key="3">
    <source>
        <dbReference type="Proteomes" id="UP000050277"/>
    </source>
</evidence>
<protein>
    <recommendedName>
        <fullName evidence="4">Stage II sporulation protein M</fullName>
    </recommendedName>
</protein>
<organism evidence="2 3">
    <name type="scientific">Herpetosiphon geysericola</name>
    <dbReference type="NCBI Taxonomy" id="70996"/>
    <lineage>
        <taxon>Bacteria</taxon>
        <taxon>Bacillati</taxon>
        <taxon>Chloroflexota</taxon>
        <taxon>Chloroflexia</taxon>
        <taxon>Herpetosiphonales</taxon>
        <taxon>Herpetosiphonaceae</taxon>
        <taxon>Herpetosiphon</taxon>
    </lineage>
</organism>
<evidence type="ECO:0000313" key="2">
    <source>
        <dbReference type="EMBL" id="KPL85143.1"/>
    </source>
</evidence>
<dbReference type="InterPro" id="IPR002798">
    <property type="entry name" value="SpoIIM-like"/>
</dbReference>
<sequence>MVAEDFINAKHHAWERLTQLTSRAQSNIIAMNASELQELGRLYRQATSDLAQARRDFPGHPLTIYLNDLVARGHSSIYRERSSPITGIKNYFLYQLPQAFRELLPFTGIAFLAFFLPALVAWIISYQDPARGVALAPEFQPVIEDIQAKTEWWRNLNNNNAQGAAMILSNNIFVAFQAFVGGLSLGILTLYAMYYNGLMLGIISGAAQNMGFSENLWGFISAHGPVELSIIFLAGGAGLQLAWAILRPGMVSRRAALAMAAQRAFRVSGAIVMFLILAGLIEGFISPQYLPLWFKIAVGIISAGSMYAYLLLAGRNVQKQESAETSALKLEIPAL</sequence>
<gene>
    <name evidence="2" type="ORF">SE18_15690</name>
</gene>
<name>A0A0P6XRH4_9CHLR</name>
<dbReference type="PANTHER" id="PTHR35337">
    <property type="entry name" value="SLR1478 PROTEIN"/>
    <property type="match status" value="1"/>
</dbReference>
<feature type="transmembrane region" description="Helical" evidence="1">
    <location>
        <begin position="172"/>
        <end position="191"/>
    </location>
</feature>
<comment type="caution">
    <text evidence="2">The sequence shown here is derived from an EMBL/GenBank/DDBJ whole genome shotgun (WGS) entry which is preliminary data.</text>
</comment>
<evidence type="ECO:0000256" key="1">
    <source>
        <dbReference type="SAM" id="Phobius"/>
    </source>
</evidence>
<keyword evidence="1" id="KW-0812">Transmembrane</keyword>
<feature type="transmembrane region" description="Helical" evidence="1">
    <location>
        <begin position="103"/>
        <end position="124"/>
    </location>
</feature>
<accession>A0A0P6XRH4</accession>
<dbReference type="PANTHER" id="PTHR35337:SF1">
    <property type="entry name" value="SLR1478 PROTEIN"/>
    <property type="match status" value="1"/>
</dbReference>
<dbReference type="AlphaFoldDB" id="A0A0P6XRH4"/>
<dbReference type="EMBL" id="LGKP01000025">
    <property type="protein sequence ID" value="KPL85143.1"/>
    <property type="molecule type" value="Genomic_DNA"/>
</dbReference>
<dbReference type="Pfam" id="PF01944">
    <property type="entry name" value="SpoIIM"/>
    <property type="match status" value="1"/>
</dbReference>
<dbReference type="STRING" id="70996.SE18_15690"/>
<dbReference type="Proteomes" id="UP000050277">
    <property type="component" value="Unassembled WGS sequence"/>
</dbReference>
<keyword evidence="3" id="KW-1185">Reference proteome</keyword>
<feature type="transmembrane region" description="Helical" evidence="1">
    <location>
        <begin position="226"/>
        <end position="246"/>
    </location>
</feature>
<dbReference type="OrthoDB" id="9800053at2"/>
<evidence type="ECO:0008006" key="4">
    <source>
        <dbReference type="Google" id="ProtNLM"/>
    </source>
</evidence>
<keyword evidence="1" id="KW-0472">Membrane</keyword>
<proteinExistence type="predicted"/>
<dbReference type="PATRIC" id="fig|70996.4.peg.2"/>
<reference evidence="2 3" key="1">
    <citation type="submission" date="2015-07" db="EMBL/GenBank/DDBJ databases">
        <title>Whole genome sequence of Herpetosiphon geysericola DSM 7119.</title>
        <authorList>
            <person name="Hemp J."/>
            <person name="Ward L.M."/>
            <person name="Pace L.A."/>
            <person name="Fischer W.W."/>
        </authorList>
    </citation>
    <scope>NUCLEOTIDE SEQUENCE [LARGE SCALE GENOMIC DNA]</scope>
    <source>
        <strain evidence="2 3">DSM 7119</strain>
    </source>
</reference>